<evidence type="ECO:0000313" key="2">
    <source>
        <dbReference type="EMBL" id="CBY31750.1"/>
    </source>
</evidence>
<keyword evidence="1" id="KW-1133">Transmembrane helix</keyword>
<keyword evidence="1" id="KW-0472">Membrane</keyword>
<feature type="transmembrane region" description="Helical" evidence="1">
    <location>
        <begin position="16"/>
        <end position="36"/>
    </location>
</feature>
<evidence type="ECO:0000256" key="1">
    <source>
        <dbReference type="SAM" id="Phobius"/>
    </source>
</evidence>
<feature type="transmembrane region" description="Helical" evidence="1">
    <location>
        <begin position="100"/>
        <end position="121"/>
    </location>
</feature>
<dbReference type="GO" id="GO:0015267">
    <property type="term" value="F:channel activity"/>
    <property type="evidence" value="ECO:0007669"/>
    <property type="project" value="InterPro"/>
</dbReference>
<accession>E4Y800</accession>
<evidence type="ECO:0008006" key="3">
    <source>
        <dbReference type="Google" id="ProtNLM"/>
    </source>
</evidence>
<protein>
    <recommendedName>
        <fullName evidence="3">Pannexin</fullName>
    </recommendedName>
</protein>
<feature type="transmembrane region" description="Helical" evidence="1">
    <location>
        <begin position="296"/>
        <end position="321"/>
    </location>
</feature>
<keyword evidence="1" id="KW-0812">Transmembrane</keyword>
<dbReference type="InterPro" id="IPR039099">
    <property type="entry name" value="Pannexin"/>
</dbReference>
<feature type="transmembrane region" description="Helical" evidence="1">
    <location>
        <begin position="234"/>
        <end position="252"/>
    </location>
</feature>
<gene>
    <name evidence="2" type="ORF">GSOID_T00028961001</name>
</gene>
<dbReference type="EMBL" id="FN654316">
    <property type="protein sequence ID" value="CBY31750.1"/>
    <property type="molecule type" value="Genomic_DNA"/>
</dbReference>
<dbReference type="AlphaFoldDB" id="E4Y800"/>
<reference evidence="2" key="1">
    <citation type="journal article" date="2010" name="Science">
        <title>Plasticity of animal genome architecture unmasked by rapid evolution of a pelagic tunicate.</title>
        <authorList>
            <person name="Denoeud F."/>
            <person name="Henriet S."/>
            <person name="Mungpakdee S."/>
            <person name="Aury J.M."/>
            <person name="Da Silva C."/>
            <person name="Brinkmann H."/>
            <person name="Mikhaleva J."/>
            <person name="Olsen L.C."/>
            <person name="Jubin C."/>
            <person name="Canestro C."/>
            <person name="Bouquet J.M."/>
            <person name="Danks G."/>
            <person name="Poulain J."/>
            <person name="Campsteijn C."/>
            <person name="Adamski M."/>
            <person name="Cross I."/>
            <person name="Yadetie F."/>
            <person name="Muffato M."/>
            <person name="Louis A."/>
            <person name="Butcher S."/>
            <person name="Tsagkogeorga G."/>
            <person name="Konrad A."/>
            <person name="Singh S."/>
            <person name="Jensen M.F."/>
            <person name="Cong E.H."/>
            <person name="Eikeseth-Otteraa H."/>
            <person name="Noel B."/>
            <person name="Anthouard V."/>
            <person name="Porcel B.M."/>
            <person name="Kachouri-Lafond R."/>
            <person name="Nishino A."/>
            <person name="Ugolini M."/>
            <person name="Chourrout P."/>
            <person name="Nishida H."/>
            <person name="Aasland R."/>
            <person name="Huzurbazar S."/>
            <person name="Westhof E."/>
            <person name="Delsuc F."/>
            <person name="Lehrach H."/>
            <person name="Reinhardt R."/>
            <person name="Weissenbach J."/>
            <person name="Roy S.W."/>
            <person name="Artiguenave F."/>
            <person name="Postlethwait J.H."/>
            <person name="Manak J.R."/>
            <person name="Thompson E.M."/>
            <person name="Jaillon O."/>
            <person name="Du Pasquier L."/>
            <person name="Boudinot P."/>
            <person name="Liberles D.A."/>
            <person name="Volff J.N."/>
            <person name="Philippe H."/>
            <person name="Lenhard B."/>
            <person name="Roest Crollius H."/>
            <person name="Wincker P."/>
            <person name="Chourrout D."/>
        </authorList>
    </citation>
    <scope>NUCLEOTIDE SEQUENCE [LARGE SCALE GENOMIC DNA]</scope>
</reference>
<dbReference type="PANTHER" id="PTHR15759:SF6">
    <property type="entry name" value="INNEXIN"/>
    <property type="match status" value="1"/>
</dbReference>
<dbReference type="Proteomes" id="UP000011014">
    <property type="component" value="Unassembled WGS sequence"/>
</dbReference>
<sequence length="428" mass="49302">MLTAKKHQYQFRGDRVVSWITVLSPITILLFIVLFLPETFSIDGLQIKGIPDLPSNSSWDTGKDLPYIRSFCWAHMSHFDIDQNGKIIATSKISLDHYQFLPAFMLMVCSVFIGVEIFWWVGEIERVPFHVDYFINCLEDAFEEFGRTLLLEKNSDMSKAKTVVNSACEESDGINDETAPILSYRISTGSLTNSELLEIYHEQKTDRNFSNFELFVQRMARSQDLVKTIFARRILRFFALFIINVTIYLIYLTPTRQLHEFRCPLPEAYRIDGAEGAVQETVQALFSGVSQRTLLLSAYFCINLLTLITLPFCWTVSCAAWRRGYNLLFCLPFESILKKLSNTRSTCLSSITLLLKYLALVETVLTLLTGLPTAQLIALPLTPPAAPLEPRRNRLMWSPRKFDKFKIFWHPCGLLERNLTYFFGWINL</sequence>
<name>E4Y800_OIKDI</name>
<organism evidence="2">
    <name type="scientific">Oikopleura dioica</name>
    <name type="common">Tunicate</name>
    <dbReference type="NCBI Taxonomy" id="34765"/>
    <lineage>
        <taxon>Eukaryota</taxon>
        <taxon>Metazoa</taxon>
        <taxon>Chordata</taxon>
        <taxon>Tunicata</taxon>
        <taxon>Appendicularia</taxon>
        <taxon>Copelata</taxon>
        <taxon>Oikopleuridae</taxon>
        <taxon>Oikopleura</taxon>
    </lineage>
</organism>
<dbReference type="GO" id="GO:0006812">
    <property type="term" value="P:monoatomic cation transport"/>
    <property type="evidence" value="ECO:0007669"/>
    <property type="project" value="InterPro"/>
</dbReference>
<dbReference type="PANTHER" id="PTHR15759">
    <property type="entry name" value="PANNEXIN"/>
    <property type="match status" value="1"/>
</dbReference>
<proteinExistence type="predicted"/>
<dbReference type="GO" id="GO:0032732">
    <property type="term" value="P:positive regulation of interleukin-1 production"/>
    <property type="evidence" value="ECO:0007669"/>
    <property type="project" value="InterPro"/>
</dbReference>